<dbReference type="GO" id="GO:0009097">
    <property type="term" value="P:isoleucine biosynthetic process"/>
    <property type="evidence" value="ECO:0007669"/>
    <property type="project" value="UniProtKB-UniRule"/>
</dbReference>
<evidence type="ECO:0000256" key="9">
    <source>
        <dbReference type="ARBA" id="ARBA00023239"/>
    </source>
</evidence>
<dbReference type="InterPro" id="IPR000581">
    <property type="entry name" value="ILV_EDD_N"/>
</dbReference>
<dbReference type="STRING" id="1265861.BCAMP_02520"/>
<dbReference type="GO" id="GO:0000287">
    <property type="term" value="F:magnesium ion binding"/>
    <property type="evidence" value="ECO:0007669"/>
    <property type="project" value="UniProtKB-UniRule"/>
</dbReference>
<comment type="caution">
    <text evidence="15">Lacks conserved residue(s) required for the propagation of feature annotation.</text>
</comment>
<dbReference type="HAMAP" id="MF_00012">
    <property type="entry name" value="IlvD"/>
    <property type="match status" value="1"/>
</dbReference>
<keyword evidence="5 15" id="KW-0479">Metal-binding</keyword>
<dbReference type="SUPFAM" id="SSF143975">
    <property type="entry name" value="IlvD/EDD N-terminal domain-like"/>
    <property type="match status" value="1"/>
</dbReference>
<dbReference type="Pfam" id="PF00920">
    <property type="entry name" value="ILVD_EDD_N"/>
    <property type="match status" value="1"/>
</dbReference>
<dbReference type="GO" id="GO:0004160">
    <property type="term" value="F:dihydroxy-acid dehydratase activity"/>
    <property type="evidence" value="ECO:0007669"/>
    <property type="project" value="UniProtKB-UniRule"/>
</dbReference>
<comment type="catalytic activity">
    <reaction evidence="11">
        <text>(2R)-2,3-dihydroxy-3-methylbutanoate = 3-methyl-2-oxobutanoate + H2O</text>
        <dbReference type="Rhea" id="RHEA:24809"/>
        <dbReference type="ChEBI" id="CHEBI:11851"/>
        <dbReference type="ChEBI" id="CHEBI:15377"/>
        <dbReference type="ChEBI" id="CHEBI:49072"/>
        <dbReference type="EC" id="4.2.1.9"/>
    </reaction>
    <physiologicalReaction direction="left-to-right" evidence="11">
        <dbReference type="Rhea" id="RHEA:24810"/>
    </physiologicalReaction>
</comment>
<evidence type="ECO:0000256" key="10">
    <source>
        <dbReference type="ARBA" id="ARBA00023304"/>
    </source>
</evidence>
<dbReference type="AlphaFoldDB" id="W7D160"/>
<dbReference type="UniPathway" id="UPA00047">
    <property type="reaction ID" value="UER00057"/>
</dbReference>
<dbReference type="SUPFAM" id="SSF52016">
    <property type="entry name" value="LeuD/IlvD-like"/>
    <property type="match status" value="1"/>
</dbReference>
<evidence type="ECO:0000259" key="17">
    <source>
        <dbReference type="Pfam" id="PF24877"/>
    </source>
</evidence>
<evidence type="ECO:0000313" key="18">
    <source>
        <dbReference type="EMBL" id="EUJ41721.1"/>
    </source>
</evidence>
<dbReference type="InterPro" id="IPR042096">
    <property type="entry name" value="Dihydro-acid_dehy_C"/>
</dbReference>
<keyword evidence="7 15" id="KW-0408">Iron</keyword>
<dbReference type="Gene3D" id="3.50.30.80">
    <property type="entry name" value="IlvD/EDD C-terminal domain-like"/>
    <property type="match status" value="1"/>
</dbReference>
<dbReference type="Pfam" id="PF24877">
    <property type="entry name" value="ILV_EDD_C"/>
    <property type="match status" value="1"/>
</dbReference>
<dbReference type="NCBIfam" id="TIGR00110">
    <property type="entry name" value="ilvD"/>
    <property type="match status" value="1"/>
</dbReference>
<dbReference type="NCBIfam" id="NF002068">
    <property type="entry name" value="PRK00911.1"/>
    <property type="match status" value="1"/>
</dbReference>
<reference evidence="18 19" key="1">
    <citation type="submission" date="2012-12" db="EMBL/GenBank/DDBJ databases">
        <title>Novel taxa of Listeriaceae from agricultural environments in the United States.</title>
        <authorList>
            <person name="den Bakker H.C."/>
            <person name="Allred A."/>
            <person name="Warchocki S."/>
            <person name="Wright E.M."/>
            <person name="Burrell A."/>
            <person name="Nightingale K.K."/>
            <person name="Kephart D."/>
            <person name="Wiedmann M."/>
        </authorList>
    </citation>
    <scope>NUCLEOTIDE SEQUENCE [LARGE SCALE GENOMIC DNA]</scope>
    <source>
        <strain evidence="18 19">FSL F6-1037</strain>
    </source>
</reference>
<feature type="modified residue" description="N6-carboxylysine" evidence="15">
    <location>
        <position position="123"/>
    </location>
</feature>
<comment type="catalytic activity">
    <reaction evidence="15">
        <text>(2R,3R)-2,3-dihydroxy-3-methylpentanoate = (S)-3-methyl-2-oxopentanoate + H2O</text>
        <dbReference type="Rhea" id="RHEA:27694"/>
        <dbReference type="ChEBI" id="CHEBI:15377"/>
        <dbReference type="ChEBI" id="CHEBI:35146"/>
        <dbReference type="ChEBI" id="CHEBI:49258"/>
        <dbReference type="EC" id="4.2.1.9"/>
    </reaction>
</comment>
<sequence>MRSDEIKKGDDRAPARSLLRATGQVRSDNDMRKPFIAICNSYIDIVPGHVHLRELADVAKEAIREAGGIPFEFNTIGVDDGIAMGHIGMRYSLPSREIIADAAETVINAHWFDGVFYIPNCDKITPGMLLAAMRTNVPGIFCSGGPMKAGLSSTGKALTLSSVFEGVGAFKSGKMSKEEFLELEAEACPTCGSCAGMFTANSMNCLMEVLGLALPGNGTTLAVSEERRELIRKSAFHLMDLVKKDIKPKDIVTKEAIDDAFALDMAMGGSTNTVLHTLAIANEAGIDYDLKSVNEIAERIPYLSKIAPSSAYSMHDVHEAGGISAIIKELVDKGDAIHPDRITVTGKTLRENVADAKILNENVIHSKENPYSKTGGLSILYGNIAPDGSVIKVGGVDPSVTKFVGEAICFDSHDEAVAAIDDHRVGEGHVVVIRYEGPKGGPGMPEMLAPTSSIVGRGLGKDVALITDGRFSGATRGIAIGHVSPEAAAGGPIALIKDGDTIVIDLPERTMELLVSEDELAARRTQLKPFKPKVKTGWLARYSVLTTSASTGGIMKIPDELL</sequence>
<feature type="domain" description="Dihydroxy-acid/6-phosphogluconate dehydratase N-terminal" evidence="16">
    <location>
        <begin position="33"/>
        <end position="352"/>
    </location>
</feature>
<organism evidence="18 19">
    <name type="scientific">Brochothrix campestris FSL F6-1037</name>
    <dbReference type="NCBI Taxonomy" id="1265861"/>
    <lineage>
        <taxon>Bacteria</taxon>
        <taxon>Bacillati</taxon>
        <taxon>Bacillota</taxon>
        <taxon>Bacilli</taxon>
        <taxon>Bacillales</taxon>
        <taxon>Listeriaceae</taxon>
        <taxon>Brochothrix</taxon>
    </lineage>
</organism>
<feature type="binding site" evidence="15">
    <location>
        <position position="122"/>
    </location>
    <ligand>
        <name>Mg(2+)</name>
        <dbReference type="ChEBI" id="CHEBI:18420"/>
    </ligand>
</feature>
<dbReference type="FunFam" id="3.50.30.80:FF:000001">
    <property type="entry name" value="Dihydroxy-acid dehydratase"/>
    <property type="match status" value="1"/>
</dbReference>
<feature type="binding site" description="via carbamate group" evidence="15">
    <location>
        <position position="123"/>
    </location>
    <ligand>
        <name>Mg(2+)</name>
        <dbReference type="ChEBI" id="CHEBI:18420"/>
    </ligand>
</feature>
<keyword evidence="6 15" id="KW-0460">Magnesium</keyword>
<comment type="cofactor">
    <cofactor evidence="1 15">
        <name>Mg(2+)</name>
        <dbReference type="ChEBI" id="CHEBI:18420"/>
    </cofactor>
</comment>
<feature type="binding site" evidence="15">
    <location>
        <position position="446"/>
    </location>
    <ligand>
        <name>Mg(2+)</name>
        <dbReference type="ChEBI" id="CHEBI:18420"/>
    </ligand>
</feature>
<keyword evidence="10 15" id="KW-0100">Branched-chain amino acid biosynthesis</keyword>
<evidence type="ECO:0000256" key="8">
    <source>
        <dbReference type="ARBA" id="ARBA00023014"/>
    </source>
</evidence>
<evidence type="ECO:0000256" key="14">
    <source>
        <dbReference type="ARBA" id="ARBA00029490"/>
    </source>
</evidence>
<evidence type="ECO:0000256" key="6">
    <source>
        <dbReference type="ARBA" id="ARBA00022842"/>
    </source>
</evidence>
<dbReference type="UniPathway" id="UPA00049">
    <property type="reaction ID" value="UER00061"/>
</dbReference>
<name>W7D160_9LIST</name>
<feature type="binding site" evidence="15">
    <location>
        <position position="80"/>
    </location>
    <ligand>
        <name>Mg(2+)</name>
        <dbReference type="ChEBI" id="CHEBI:18420"/>
    </ligand>
</feature>
<evidence type="ECO:0000256" key="15">
    <source>
        <dbReference type="HAMAP-Rule" id="MF_00012"/>
    </source>
</evidence>
<evidence type="ECO:0000256" key="12">
    <source>
        <dbReference type="ARBA" id="ARBA00029436"/>
    </source>
</evidence>
<evidence type="ECO:0000259" key="16">
    <source>
        <dbReference type="Pfam" id="PF00920"/>
    </source>
</evidence>
<evidence type="ECO:0000256" key="5">
    <source>
        <dbReference type="ARBA" id="ARBA00022723"/>
    </source>
</evidence>
<dbReference type="EC" id="4.2.1.9" evidence="14 15"/>
<keyword evidence="9 15" id="KW-0456">Lyase</keyword>
<dbReference type="GO" id="GO:0051537">
    <property type="term" value="F:2 iron, 2 sulfur cluster binding"/>
    <property type="evidence" value="ECO:0007669"/>
    <property type="project" value="UniProtKB-UniRule"/>
</dbReference>
<evidence type="ECO:0000313" key="19">
    <source>
        <dbReference type="Proteomes" id="UP000019243"/>
    </source>
</evidence>
<dbReference type="OrthoDB" id="9807077at2"/>
<dbReference type="PATRIC" id="fig|1265861.3.peg.491"/>
<comment type="subunit">
    <text evidence="15">Homodimer.</text>
</comment>
<dbReference type="EMBL" id="AODH01000009">
    <property type="protein sequence ID" value="EUJ41721.1"/>
    <property type="molecule type" value="Genomic_DNA"/>
</dbReference>
<comment type="caution">
    <text evidence="18">The sequence shown here is derived from an EMBL/GenBank/DDBJ whole genome shotgun (WGS) entry which is preliminary data.</text>
</comment>
<dbReference type="RefSeq" id="WP_035313317.1">
    <property type="nucleotide sequence ID" value="NZ_AODH01000009.1"/>
</dbReference>
<accession>W7D160</accession>
<feature type="domain" description="Dihydroxy-acid/6-phosphogluconate dehydratase C-terminal" evidence="17">
    <location>
        <begin position="362"/>
        <end position="552"/>
    </location>
</feature>
<dbReference type="Proteomes" id="UP000019243">
    <property type="component" value="Unassembled WGS sequence"/>
</dbReference>
<evidence type="ECO:0000256" key="4">
    <source>
        <dbReference type="ARBA" id="ARBA00022714"/>
    </source>
</evidence>
<keyword evidence="4 15" id="KW-0001">2Fe-2S</keyword>
<feature type="active site" description="Proton acceptor" evidence="15">
    <location>
        <position position="472"/>
    </location>
</feature>
<dbReference type="PROSITE" id="PS00886">
    <property type="entry name" value="ILVD_EDD_1"/>
    <property type="match status" value="1"/>
</dbReference>
<keyword evidence="3 15" id="KW-0028">Amino-acid biosynthesis</keyword>
<comment type="similarity">
    <text evidence="2 15">Belongs to the IlvD/Edd family.</text>
</comment>
<evidence type="ECO:0000256" key="3">
    <source>
        <dbReference type="ARBA" id="ARBA00022605"/>
    </source>
</evidence>
<dbReference type="InterPro" id="IPR004404">
    <property type="entry name" value="DihydroxyA_deHydtase"/>
</dbReference>
<dbReference type="InterPro" id="IPR037237">
    <property type="entry name" value="IlvD/EDD_N"/>
</dbReference>
<evidence type="ECO:0000256" key="7">
    <source>
        <dbReference type="ARBA" id="ARBA00023004"/>
    </source>
</evidence>
<proteinExistence type="inferred from homology"/>
<keyword evidence="8 15" id="KW-0411">Iron-sulfur</keyword>
<dbReference type="PANTHER" id="PTHR43661">
    <property type="entry name" value="D-XYLONATE DEHYDRATASE"/>
    <property type="match status" value="1"/>
</dbReference>
<dbReference type="PANTHER" id="PTHR43661:SF3">
    <property type="entry name" value="D-XYLONATE DEHYDRATASE YAGF-RELATED"/>
    <property type="match status" value="1"/>
</dbReference>
<dbReference type="PROSITE" id="PS00887">
    <property type="entry name" value="ILVD_EDD_2"/>
    <property type="match status" value="1"/>
</dbReference>
<protein>
    <recommendedName>
        <fullName evidence="14 15">Dihydroxy-acid dehydratase</fullName>
        <shortName evidence="15">DAD</shortName>
        <ecNumber evidence="14 15">4.2.1.9</ecNumber>
    </recommendedName>
</protein>
<comment type="pathway">
    <text evidence="13 15">Amino-acid biosynthesis; L-isoleucine biosynthesis; L-isoleucine from 2-oxobutanoate: step 3/4.</text>
</comment>
<evidence type="ECO:0000256" key="1">
    <source>
        <dbReference type="ARBA" id="ARBA00001946"/>
    </source>
</evidence>
<comment type="pathway">
    <text evidence="12 15">Amino-acid biosynthesis; L-valine biosynthesis; L-valine from pyruvate: step 3/4.</text>
</comment>
<comment type="function">
    <text evidence="15">Functions in the biosynthesis of branched-chain amino acids. Catalyzes the dehydration of (2R,3R)-2,3-dihydroxy-3-methylpentanoate (2,3-dihydroxy-3-methylvalerate) into 2-oxo-3-methylpentanoate (2-oxo-3-methylvalerate) and of (2R)-2,3-dihydroxy-3-methylbutanoate (2,3-dihydroxyisovalerate) into 2-oxo-3-methylbutanoate (2-oxoisovalerate), the penultimate precursor to L-isoleucine and L-valine, respectively.</text>
</comment>
<evidence type="ECO:0000256" key="11">
    <source>
        <dbReference type="ARBA" id="ARBA00029304"/>
    </source>
</evidence>
<keyword evidence="19" id="KW-1185">Reference proteome</keyword>
<dbReference type="InterPro" id="IPR020558">
    <property type="entry name" value="DiOHA_6PGluconate_deHydtase_CS"/>
</dbReference>
<comment type="cofactor">
    <cofactor evidence="15">
        <name>[2Fe-2S] cluster</name>
        <dbReference type="ChEBI" id="CHEBI:190135"/>
    </cofactor>
    <text evidence="15">Binds 1 [2Fe-2S] cluster per subunit. This cluster acts as a Lewis acid cofactor.</text>
</comment>
<evidence type="ECO:0000256" key="13">
    <source>
        <dbReference type="ARBA" id="ARBA00029437"/>
    </source>
</evidence>
<evidence type="ECO:0000256" key="2">
    <source>
        <dbReference type="ARBA" id="ARBA00006486"/>
    </source>
</evidence>
<dbReference type="InterPro" id="IPR056740">
    <property type="entry name" value="ILV_EDD_C"/>
</dbReference>
<dbReference type="GO" id="GO:0009099">
    <property type="term" value="P:L-valine biosynthetic process"/>
    <property type="evidence" value="ECO:0007669"/>
    <property type="project" value="UniProtKB-UniRule"/>
</dbReference>
<gene>
    <name evidence="15" type="primary">ilvD</name>
    <name evidence="18" type="ORF">BCAMP_02520</name>
</gene>
<dbReference type="GO" id="GO:0005829">
    <property type="term" value="C:cytosol"/>
    <property type="evidence" value="ECO:0007669"/>
    <property type="project" value="TreeGrafter"/>
</dbReference>